<dbReference type="InterPro" id="IPR005482">
    <property type="entry name" value="Biotin_COase_C"/>
</dbReference>
<keyword evidence="7" id="KW-0809">Transit peptide</keyword>
<dbReference type="PROSITE" id="PS50975">
    <property type="entry name" value="ATP_GRASP"/>
    <property type="match status" value="1"/>
</dbReference>
<dbReference type="Proteomes" id="UP001153076">
    <property type="component" value="Unassembled WGS sequence"/>
</dbReference>
<dbReference type="SUPFAM" id="SSF51230">
    <property type="entry name" value="Single hybrid motif"/>
    <property type="match status" value="1"/>
</dbReference>
<evidence type="ECO:0000259" key="15">
    <source>
        <dbReference type="PROSITE" id="PS50979"/>
    </source>
</evidence>
<evidence type="ECO:0000313" key="16">
    <source>
        <dbReference type="EMBL" id="KAJ8448986.1"/>
    </source>
</evidence>
<dbReference type="InterPro" id="IPR011053">
    <property type="entry name" value="Single_hybrid_motif"/>
</dbReference>
<feature type="domain" description="ATP-grasp" evidence="14">
    <location>
        <begin position="162"/>
        <end position="386"/>
    </location>
</feature>
<dbReference type="InterPro" id="IPR001882">
    <property type="entry name" value="Biotin_BS"/>
</dbReference>
<dbReference type="InterPro" id="IPR005481">
    <property type="entry name" value="BC-like_N"/>
</dbReference>
<dbReference type="EMBL" id="JAKOGI010000025">
    <property type="protein sequence ID" value="KAJ8448986.1"/>
    <property type="molecule type" value="Genomic_DNA"/>
</dbReference>
<evidence type="ECO:0000256" key="7">
    <source>
        <dbReference type="ARBA" id="ARBA00022946"/>
    </source>
</evidence>
<dbReference type="Pfam" id="PF02785">
    <property type="entry name" value="Biotin_carb_C"/>
    <property type="match status" value="1"/>
</dbReference>
<dbReference type="InterPro" id="IPR011761">
    <property type="entry name" value="ATP-grasp"/>
</dbReference>
<dbReference type="FunFam" id="3.40.50.20:FF:000010">
    <property type="entry name" value="Propionyl-CoA carboxylase subunit alpha"/>
    <property type="match status" value="1"/>
</dbReference>
<keyword evidence="5 11" id="KW-0547">Nucleotide-binding</keyword>
<dbReference type="FunFam" id="3.30.470.20:FF:000028">
    <property type="entry name" value="Methylcrotonoyl-CoA carboxylase subunit alpha, mitochondrial"/>
    <property type="match status" value="1"/>
</dbReference>
<keyword evidence="6 11" id="KW-0067">ATP-binding</keyword>
<dbReference type="Pfam" id="PF19331">
    <property type="entry name" value="MCCA_BT"/>
    <property type="match status" value="2"/>
</dbReference>
<evidence type="ECO:0000256" key="3">
    <source>
        <dbReference type="ARBA" id="ARBA00005023"/>
    </source>
</evidence>
<dbReference type="SUPFAM" id="SSF51246">
    <property type="entry name" value="Rudiment single hybrid motif"/>
    <property type="match status" value="1"/>
</dbReference>
<evidence type="ECO:0000256" key="1">
    <source>
        <dbReference type="ARBA" id="ARBA00001953"/>
    </source>
</evidence>
<dbReference type="PANTHER" id="PTHR18866">
    <property type="entry name" value="CARBOXYLASE:PYRUVATE/ACETYL-COA/PROPIONYL-COA CARBOXYLASE"/>
    <property type="match status" value="1"/>
</dbReference>
<dbReference type="SMART" id="SM00878">
    <property type="entry name" value="Biotin_carb_C"/>
    <property type="match status" value="1"/>
</dbReference>
<dbReference type="FunFam" id="3.30.1490.20:FF:000003">
    <property type="entry name" value="acetyl-CoA carboxylase isoform X1"/>
    <property type="match status" value="1"/>
</dbReference>
<evidence type="ECO:0000313" key="17">
    <source>
        <dbReference type="Proteomes" id="UP001153076"/>
    </source>
</evidence>
<feature type="compositionally biased region" description="Polar residues" evidence="12">
    <location>
        <begin position="690"/>
        <end position="700"/>
    </location>
</feature>
<dbReference type="InterPro" id="IPR016185">
    <property type="entry name" value="PreATP-grasp_dom_sf"/>
</dbReference>
<dbReference type="Pfam" id="PF02786">
    <property type="entry name" value="CPSase_L_D2"/>
    <property type="match status" value="2"/>
</dbReference>
<dbReference type="Gene3D" id="2.40.50.100">
    <property type="match status" value="1"/>
</dbReference>
<evidence type="ECO:0000259" key="14">
    <source>
        <dbReference type="PROSITE" id="PS50975"/>
    </source>
</evidence>
<dbReference type="PROSITE" id="PS00866">
    <property type="entry name" value="CPSASE_1"/>
    <property type="match status" value="1"/>
</dbReference>
<dbReference type="PROSITE" id="PS50968">
    <property type="entry name" value="BIOTINYL_LIPOYL"/>
    <property type="match status" value="1"/>
</dbReference>
<comment type="pathway">
    <text evidence="3">Amino-acid degradation.</text>
</comment>
<dbReference type="Pfam" id="PF00364">
    <property type="entry name" value="Biotin_lipoyl"/>
    <property type="match status" value="1"/>
</dbReference>
<proteinExistence type="predicted"/>
<dbReference type="Pfam" id="PF00289">
    <property type="entry name" value="Biotin_carb_N"/>
    <property type="match status" value="1"/>
</dbReference>
<dbReference type="InterPro" id="IPR011764">
    <property type="entry name" value="Biotin_carboxylation_dom"/>
</dbReference>
<evidence type="ECO:0000256" key="9">
    <source>
        <dbReference type="ARBA" id="ARBA00023267"/>
    </source>
</evidence>
<organism evidence="16 17">
    <name type="scientific">Carnegiea gigantea</name>
    <dbReference type="NCBI Taxonomy" id="171969"/>
    <lineage>
        <taxon>Eukaryota</taxon>
        <taxon>Viridiplantae</taxon>
        <taxon>Streptophyta</taxon>
        <taxon>Embryophyta</taxon>
        <taxon>Tracheophyta</taxon>
        <taxon>Spermatophyta</taxon>
        <taxon>Magnoliopsida</taxon>
        <taxon>eudicotyledons</taxon>
        <taxon>Gunneridae</taxon>
        <taxon>Pentapetalae</taxon>
        <taxon>Caryophyllales</taxon>
        <taxon>Cactineae</taxon>
        <taxon>Cactaceae</taxon>
        <taxon>Cactoideae</taxon>
        <taxon>Echinocereeae</taxon>
        <taxon>Carnegiea</taxon>
    </lineage>
</organism>
<evidence type="ECO:0000256" key="11">
    <source>
        <dbReference type="PROSITE-ProRule" id="PRU00409"/>
    </source>
</evidence>
<feature type="region of interest" description="Disordered" evidence="12">
    <location>
        <begin position="683"/>
        <end position="706"/>
    </location>
</feature>
<name>A0A9Q1KUC0_9CARY</name>
<keyword evidence="17" id="KW-1185">Reference proteome</keyword>
<dbReference type="InterPro" id="IPR000089">
    <property type="entry name" value="Biotin_lipoyl"/>
</dbReference>
<dbReference type="PANTHER" id="PTHR18866:SF33">
    <property type="entry name" value="METHYLCROTONOYL-COA CARBOXYLASE SUBUNIT ALPHA, MITOCHONDRIAL-RELATED"/>
    <property type="match status" value="1"/>
</dbReference>
<dbReference type="InterPro" id="IPR050856">
    <property type="entry name" value="Biotin_carboxylase_complex"/>
</dbReference>
<feature type="domain" description="Biotin carboxylation" evidence="15">
    <location>
        <begin position="43"/>
        <end position="505"/>
    </location>
</feature>
<dbReference type="FunFam" id="2.40.50.100:FF:000003">
    <property type="entry name" value="Acetyl-CoA carboxylase biotin carboxyl carrier protein"/>
    <property type="match status" value="1"/>
</dbReference>
<dbReference type="SUPFAM" id="SSF56059">
    <property type="entry name" value="Glutathione synthetase ATP-binding domain-like"/>
    <property type="match status" value="1"/>
</dbReference>
<dbReference type="OrthoDB" id="196847at2759"/>
<evidence type="ECO:0000256" key="10">
    <source>
        <dbReference type="ARBA" id="ARBA00062371"/>
    </source>
</evidence>
<dbReference type="AlphaFoldDB" id="A0A9Q1KUC0"/>
<evidence type="ECO:0000259" key="13">
    <source>
        <dbReference type="PROSITE" id="PS50968"/>
    </source>
</evidence>
<evidence type="ECO:0000256" key="4">
    <source>
        <dbReference type="ARBA" id="ARBA00022598"/>
    </source>
</evidence>
<comment type="subunit">
    <text evidence="10">Probably a heterodimer composed of biotin-containing alpha subunits and beta subunits.</text>
</comment>
<comment type="caution">
    <text evidence="16">The sequence shown here is derived from an EMBL/GenBank/DDBJ whole genome shotgun (WGS) entry which is preliminary data.</text>
</comment>
<evidence type="ECO:0000256" key="5">
    <source>
        <dbReference type="ARBA" id="ARBA00022741"/>
    </source>
</evidence>
<feature type="domain" description="Lipoyl-binding" evidence="13">
    <location>
        <begin position="695"/>
        <end position="773"/>
    </location>
</feature>
<keyword evidence="8" id="KW-0496">Mitochondrion</keyword>
<evidence type="ECO:0000256" key="8">
    <source>
        <dbReference type="ARBA" id="ARBA00023128"/>
    </source>
</evidence>
<dbReference type="InterPro" id="IPR005479">
    <property type="entry name" value="CPAse_ATP-bd"/>
</dbReference>
<dbReference type="InterPro" id="IPR045774">
    <property type="entry name" value="MCCA_BT_dom"/>
</dbReference>
<accession>A0A9Q1KUC0</accession>
<dbReference type="PROSITE" id="PS50979">
    <property type="entry name" value="BC"/>
    <property type="match status" value="1"/>
</dbReference>
<dbReference type="GO" id="GO:0004485">
    <property type="term" value="F:methylcrotonoyl-CoA carboxylase activity"/>
    <property type="evidence" value="ECO:0007669"/>
    <property type="project" value="UniProtKB-ARBA"/>
</dbReference>
<dbReference type="PROSITE" id="PS00188">
    <property type="entry name" value="BIOTIN"/>
    <property type="match status" value="1"/>
</dbReference>
<dbReference type="SUPFAM" id="SSF52440">
    <property type="entry name" value="PreATP-grasp domain"/>
    <property type="match status" value="1"/>
</dbReference>
<dbReference type="Gene3D" id="3.30.470.20">
    <property type="entry name" value="ATP-grasp fold, B domain"/>
    <property type="match status" value="1"/>
</dbReference>
<keyword evidence="4" id="KW-0436">Ligase</keyword>
<dbReference type="GO" id="GO:0005524">
    <property type="term" value="F:ATP binding"/>
    <property type="evidence" value="ECO:0007669"/>
    <property type="project" value="UniProtKB-UniRule"/>
</dbReference>
<comment type="subcellular location">
    <subcellularLocation>
        <location evidence="2">Mitochondrion matrix</location>
    </subcellularLocation>
</comment>
<reference evidence="16" key="1">
    <citation type="submission" date="2022-04" db="EMBL/GenBank/DDBJ databases">
        <title>Carnegiea gigantea Genome sequencing and assembly v2.</title>
        <authorList>
            <person name="Copetti D."/>
            <person name="Sanderson M.J."/>
            <person name="Burquez A."/>
            <person name="Wojciechowski M.F."/>
        </authorList>
    </citation>
    <scope>NUCLEOTIDE SEQUENCE</scope>
    <source>
        <strain evidence="16">SGP5-SGP5p</strain>
        <tissue evidence="16">Aerial part</tissue>
    </source>
</reference>
<gene>
    <name evidence="16" type="ORF">Cgig2_004041</name>
</gene>
<sequence>MAAVAFLLRRKLHRYHRSFPVVSLYRRFSLSPETGGGGVGKKMIEKILIANRGEIACRVMRTAKRLGIRTVAVYSDADRDSLHVKFADEAVRIGPPPAKLSYLKADSILQAAKMTGAQAIHPGYGFLSENAEFAQLCEDEGVSFIGPPPSAIRNMGDKSASKRIMGEAGVPLVPGYHGNDQDIDLMKSEAEKIGYPVLIKPTHGGGGKGMRIVQNQNEFVESFLAARREAAASFGVDTILLEKYITRPRHIEVQVFGDKHGNVIYLYERDCSVQRRHQKIIEEAPAVTIAFYILGSNFQFLLLQPNVTDDFRSQMGQAAVAAAKAVGYYNAGTVEFIVDTLSGQFYFMEMNTRLQVVSPSSENVEHPVTEMIVGQDLVEWQIRVANGEALPIVQSEVPLSGHAFEARIYAENVPKGFLPATGVLHHYRPVPASETVRVETGVEQGDAVSMHYDPMIAKLVVWGENRAAALVAGLPTNINFLFKLANHGAFESAQVETHFIEHHKNELFSDSTNSELMEEGYKSATRSAMFVAACLSKMEINKAKRIHQGERSSLSIWYSDPPFRVNYCANHDLELEWENDYSTGGPMPMKFLITYQQDGSSVIEIHLNRSLSGVRAQPSVCACNSILSLSLFAHSLYSCLFLFFEDVVLYSLMCIWQDKSKKIHIWHGSQYHHFSQKIGLELSSEDESETGNQPATSETASHGPGTVVAPMAGVVVKVLAKNGDKVEAGQPVLVMEAMKMEHVVKAPSSGFVHGLQVAPGQQLSDGSALFTIKRYWGSTEMVVP</sequence>
<dbReference type="GO" id="GO:0046872">
    <property type="term" value="F:metal ion binding"/>
    <property type="evidence" value="ECO:0007669"/>
    <property type="project" value="InterPro"/>
</dbReference>
<evidence type="ECO:0000256" key="12">
    <source>
        <dbReference type="SAM" id="MobiDB-lite"/>
    </source>
</evidence>
<dbReference type="GO" id="GO:0005759">
    <property type="term" value="C:mitochondrial matrix"/>
    <property type="evidence" value="ECO:0007669"/>
    <property type="project" value="UniProtKB-SubCell"/>
</dbReference>
<evidence type="ECO:0008006" key="18">
    <source>
        <dbReference type="Google" id="ProtNLM"/>
    </source>
</evidence>
<evidence type="ECO:0000256" key="2">
    <source>
        <dbReference type="ARBA" id="ARBA00004305"/>
    </source>
</evidence>
<dbReference type="CDD" id="cd06850">
    <property type="entry name" value="biotinyl_domain"/>
    <property type="match status" value="1"/>
</dbReference>
<protein>
    <recommendedName>
        <fullName evidence="18">Methylcrotonoyl-CoA carboxylase subunit alpha, mitochondrial</fullName>
    </recommendedName>
</protein>
<comment type="cofactor">
    <cofactor evidence="1">
        <name>biotin</name>
        <dbReference type="ChEBI" id="CHEBI:57586"/>
    </cofactor>
</comment>
<dbReference type="PROSITE" id="PS00867">
    <property type="entry name" value="CPSASE_2"/>
    <property type="match status" value="1"/>
</dbReference>
<keyword evidence="9" id="KW-0092">Biotin</keyword>
<dbReference type="InterPro" id="IPR011054">
    <property type="entry name" value="Rudment_hybrid_motif"/>
</dbReference>
<evidence type="ECO:0000256" key="6">
    <source>
        <dbReference type="ARBA" id="ARBA00022840"/>
    </source>
</evidence>